<feature type="domain" description="Dihydroprymidine dehydrogenase" evidence="7">
    <location>
        <begin position="142"/>
        <end position="240"/>
    </location>
</feature>
<dbReference type="Gene3D" id="3.40.50.720">
    <property type="entry name" value="NAD(P)-binding Rossmann-like Domain"/>
    <property type="match status" value="1"/>
</dbReference>
<evidence type="ECO:0000259" key="7">
    <source>
        <dbReference type="Pfam" id="PF14691"/>
    </source>
</evidence>
<evidence type="ECO:0000256" key="2">
    <source>
        <dbReference type="ARBA" id="ARBA00023002"/>
    </source>
</evidence>
<feature type="domain" description="FAD/NAD(P)-binding" evidence="6">
    <location>
        <begin position="489"/>
        <end position="580"/>
    </location>
</feature>
<dbReference type="PRINTS" id="PR00419">
    <property type="entry name" value="ADXRDTASE"/>
</dbReference>
<dbReference type="EMBL" id="JBBJCI010000316">
    <property type="protein sequence ID" value="KAK7234625.1"/>
    <property type="molecule type" value="Genomic_DNA"/>
</dbReference>
<dbReference type="InterPro" id="IPR028261">
    <property type="entry name" value="DPD_II"/>
</dbReference>
<keyword evidence="3" id="KW-0314">Glutamate biosynthesis</keyword>
<evidence type="ECO:0000256" key="3">
    <source>
        <dbReference type="ARBA" id="ARBA00023164"/>
    </source>
</evidence>
<dbReference type="SUPFAM" id="SSF46548">
    <property type="entry name" value="alpha-helical ferredoxin"/>
    <property type="match status" value="1"/>
</dbReference>
<accession>A0ABR1FP06</accession>
<dbReference type="PANTHER" id="PTHR43100:SF1">
    <property type="entry name" value="GLUTAMATE SYNTHASE [NADPH] SMALL CHAIN"/>
    <property type="match status" value="1"/>
</dbReference>
<comment type="caution">
    <text evidence="8">The sequence shown here is derived from an EMBL/GenBank/DDBJ whole genome shotgun (WGS) entry which is preliminary data.</text>
</comment>
<proteinExistence type="predicted"/>
<sequence length="603" mass="65842">MPRVHPVGAPGGEETKADTDVECWYAQFLKRSGALPVLVDHLPDGTCVPWTAAELRARVDEIGAVALPLPLDYPEERLRDIAAKAGAAQIVESVDALLSSPKPPPRAPPPAKRSRDYERNPEPYREPLERVLDWGEINAQDGHDEVERTVQAARCMDCGTPFCQTHTGCPVNNLIPEFNSLVYQDQWRQALDRLHQTNNFPEFTGRVCPAPCEGACVAGLVDSPVTIKNMEYSIVERGFAEGWIVPRVPEVRTGFSVAVVGSGPAGLAAADVLNQAGHKVTVYEREDRPGGLLMYGIPNMKLDKDSVARRIDLLSEEGIEFVCNAEIGVNVDVDVLRANNDAVVLATGATVPRDLPVPGREGKGIHFAMEFLTANQKRLLMTKEGTLESTWDRDTFVTAEGLDVVVIGGGDTGTDCIGTSMRHRCKSVLNFELMAMPPDARSPDNPWPEWPKVFGVDYGHAEVAAVFGKDPREYGVITTEFVLDDDERVKAVRTSDAKLGPGGVELIPGSEREWPADLVILAMGFVSPELTVPRQLGLDTDQRDNIRAEYGDYRSSLEGVFAAGDCRRGQSLVVWAINEGRGAALKCDEYLMTRSNAQVLSSM</sequence>
<protein>
    <submittedName>
        <fullName evidence="8">L-glutamate synthase</fullName>
    </submittedName>
</protein>
<dbReference type="Proteomes" id="UP001363151">
    <property type="component" value="Unassembled WGS sequence"/>
</dbReference>
<keyword evidence="1" id="KW-0028">Amino-acid biosynthesis</keyword>
<dbReference type="InterPro" id="IPR051394">
    <property type="entry name" value="Glutamate_Synthase"/>
</dbReference>
<evidence type="ECO:0000256" key="4">
    <source>
        <dbReference type="ARBA" id="ARBA00029440"/>
    </source>
</evidence>
<name>A0ABR1FP06_AURAN</name>
<dbReference type="InterPro" id="IPR009051">
    <property type="entry name" value="Helical_ferredxn"/>
</dbReference>
<feature type="compositionally biased region" description="Basic and acidic residues" evidence="5">
    <location>
        <begin position="113"/>
        <end position="125"/>
    </location>
</feature>
<dbReference type="Gene3D" id="3.50.50.60">
    <property type="entry name" value="FAD/NAD(P)-binding domain"/>
    <property type="match status" value="2"/>
</dbReference>
<dbReference type="Gene3D" id="1.10.1060.10">
    <property type="entry name" value="Alpha-helical ferredoxin"/>
    <property type="match status" value="1"/>
</dbReference>
<dbReference type="NCBIfam" id="TIGR01317">
    <property type="entry name" value="GOGAT_sm_gam"/>
    <property type="match status" value="1"/>
</dbReference>
<comment type="pathway">
    <text evidence="4">Amino-acid biosynthesis.</text>
</comment>
<feature type="domain" description="FAD/NAD(P)-binding" evidence="6">
    <location>
        <begin position="256"/>
        <end position="426"/>
    </location>
</feature>
<feature type="compositionally biased region" description="Pro residues" evidence="5">
    <location>
        <begin position="101"/>
        <end position="111"/>
    </location>
</feature>
<dbReference type="Pfam" id="PF14691">
    <property type="entry name" value="Fer4_20"/>
    <property type="match status" value="1"/>
</dbReference>
<evidence type="ECO:0000313" key="8">
    <source>
        <dbReference type="EMBL" id="KAK7234625.1"/>
    </source>
</evidence>
<feature type="region of interest" description="Disordered" evidence="5">
    <location>
        <begin position="95"/>
        <end position="125"/>
    </location>
</feature>
<dbReference type="SUPFAM" id="SSF51971">
    <property type="entry name" value="Nucleotide-binding domain"/>
    <property type="match status" value="1"/>
</dbReference>
<organism evidence="8 9">
    <name type="scientific">Aureococcus anophagefferens</name>
    <name type="common">Harmful bloom alga</name>
    <dbReference type="NCBI Taxonomy" id="44056"/>
    <lineage>
        <taxon>Eukaryota</taxon>
        <taxon>Sar</taxon>
        <taxon>Stramenopiles</taxon>
        <taxon>Ochrophyta</taxon>
        <taxon>Pelagophyceae</taxon>
        <taxon>Pelagomonadales</taxon>
        <taxon>Pelagomonadaceae</taxon>
        <taxon>Aureococcus</taxon>
    </lineage>
</organism>
<dbReference type="PANTHER" id="PTHR43100">
    <property type="entry name" value="GLUTAMATE SYNTHASE [NADPH] SMALL CHAIN"/>
    <property type="match status" value="1"/>
</dbReference>
<gene>
    <name evidence="8" type="primary">GLT1</name>
    <name evidence="8" type="ORF">SO694_0019106</name>
</gene>
<evidence type="ECO:0000313" key="9">
    <source>
        <dbReference type="Proteomes" id="UP001363151"/>
    </source>
</evidence>
<keyword evidence="2" id="KW-0560">Oxidoreductase</keyword>
<reference evidence="8 9" key="1">
    <citation type="submission" date="2024-03" db="EMBL/GenBank/DDBJ databases">
        <title>Aureococcus anophagefferens CCMP1851 and Kratosvirus quantuckense: Draft genome of a second virus-susceptible host strain in the model system.</title>
        <authorList>
            <person name="Chase E."/>
            <person name="Truchon A.R."/>
            <person name="Schepens W."/>
            <person name="Wilhelm S.W."/>
        </authorList>
    </citation>
    <scope>NUCLEOTIDE SEQUENCE [LARGE SCALE GENOMIC DNA]</scope>
    <source>
        <strain evidence="8 9">CCMP1851</strain>
    </source>
</reference>
<dbReference type="Pfam" id="PF07992">
    <property type="entry name" value="Pyr_redox_2"/>
    <property type="match status" value="2"/>
</dbReference>
<evidence type="ECO:0000256" key="5">
    <source>
        <dbReference type="SAM" id="MobiDB-lite"/>
    </source>
</evidence>
<keyword evidence="9" id="KW-1185">Reference proteome</keyword>
<dbReference type="InterPro" id="IPR006005">
    <property type="entry name" value="Glut_synth_ssu1"/>
</dbReference>
<dbReference type="InterPro" id="IPR036188">
    <property type="entry name" value="FAD/NAD-bd_sf"/>
</dbReference>
<dbReference type="InterPro" id="IPR023753">
    <property type="entry name" value="FAD/NAD-binding_dom"/>
</dbReference>
<evidence type="ECO:0000259" key="6">
    <source>
        <dbReference type="Pfam" id="PF07992"/>
    </source>
</evidence>
<evidence type="ECO:0000256" key="1">
    <source>
        <dbReference type="ARBA" id="ARBA00022605"/>
    </source>
</evidence>